<accession>A0A814NJ85</accession>
<protein>
    <submittedName>
        <fullName evidence="1">Uncharacterized protein</fullName>
    </submittedName>
</protein>
<gene>
    <name evidence="1" type="ORF">OXX778_LOCUS20833</name>
</gene>
<organism evidence="1 2">
    <name type="scientific">Brachionus calyciflorus</name>
    <dbReference type="NCBI Taxonomy" id="104777"/>
    <lineage>
        <taxon>Eukaryota</taxon>
        <taxon>Metazoa</taxon>
        <taxon>Spiralia</taxon>
        <taxon>Gnathifera</taxon>
        <taxon>Rotifera</taxon>
        <taxon>Eurotatoria</taxon>
        <taxon>Monogononta</taxon>
        <taxon>Pseudotrocha</taxon>
        <taxon>Ploima</taxon>
        <taxon>Brachionidae</taxon>
        <taxon>Brachionus</taxon>
    </lineage>
</organism>
<dbReference type="OrthoDB" id="6784012at2759"/>
<dbReference type="PANTHER" id="PTHR24559:SF444">
    <property type="entry name" value="REVERSE TRANSCRIPTASE DOMAIN-CONTAINING PROTEIN"/>
    <property type="match status" value="1"/>
</dbReference>
<dbReference type="EMBL" id="CAJNOC010007227">
    <property type="protein sequence ID" value="CAF1094460.1"/>
    <property type="molecule type" value="Genomic_DNA"/>
</dbReference>
<dbReference type="SUPFAM" id="SSF56672">
    <property type="entry name" value="DNA/RNA polymerases"/>
    <property type="match status" value="1"/>
</dbReference>
<dbReference type="InterPro" id="IPR043502">
    <property type="entry name" value="DNA/RNA_pol_sf"/>
</dbReference>
<evidence type="ECO:0000313" key="2">
    <source>
        <dbReference type="Proteomes" id="UP000663879"/>
    </source>
</evidence>
<name>A0A814NJ85_9BILA</name>
<dbReference type="PANTHER" id="PTHR24559">
    <property type="entry name" value="TRANSPOSON TY3-I GAG-POL POLYPROTEIN"/>
    <property type="match status" value="1"/>
</dbReference>
<dbReference type="Proteomes" id="UP000663879">
    <property type="component" value="Unassembled WGS sequence"/>
</dbReference>
<dbReference type="Gene3D" id="3.10.10.10">
    <property type="entry name" value="HIV Type 1 Reverse Transcriptase, subunit A, domain 1"/>
    <property type="match status" value="1"/>
</dbReference>
<proteinExistence type="predicted"/>
<dbReference type="InterPro" id="IPR053134">
    <property type="entry name" value="RNA-dir_DNA_polymerase"/>
</dbReference>
<evidence type="ECO:0000313" key="1">
    <source>
        <dbReference type="EMBL" id="CAF1094460.1"/>
    </source>
</evidence>
<keyword evidence="2" id="KW-1185">Reference proteome</keyword>
<reference evidence="1" key="1">
    <citation type="submission" date="2021-02" db="EMBL/GenBank/DDBJ databases">
        <authorList>
            <person name="Nowell W R."/>
        </authorList>
    </citation>
    <scope>NUCLEOTIDE SEQUENCE</scope>
    <source>
        <strain evidence="1">Ploen Becks lab</strain>
    </source>
</reference>
<sequence>MTPASDLNASEKCKFDSLAKEAKGLFAKNINELGKCSVSKHKIRLINDVIAPIYTPLYRISQNERNFLKEEIEKMLKANIIRPSRTPWSSPVVVVGKKDNSRRICIDYRKLKKVTQTEK</sequence>
<comment type="caution">
    <text evidence="1">The sequence shown here is derived from an EMBL/GenBank/DDBJ whole genome shotgun (WGS) entry which is preliminary data.</text>
</comment>
<dbReference type="AlphaFoldDB" id="A0A814NJ85"/>